<name>A0AAW5BVY3_9FIRM</name>
<protein>
    <submittedName>
        <fullName evidence="7">Nitroreductase family protein</fullName>
    </submittedName>
</protein>
<dbReference type="Proteomes" id="UP001299608">
    <property type="component" value="Unassembled WGS sequence"/>
</dbReference>
<keyword evidence="3" id="KW-0560">Oxidoreductase</keyword>
<dbReference type="GO" id="GO:0016491">
    <property type="term" value="F:oxidoreductase activity"/>
    <property type="evidence" value="ECO:0007669"/>
    <property type="project" value="UniProtKB-KW"/>
</dbReference>
<dbReference type="AlphaFoldDB" id="A0AAW5BVY3"/>
<evidence type="ECO:0000256" key="3">
    <source>
        <dbReference type="ARBA" id="ARBA00023002"/>
    </source>
</evidence>
<dbReference type="Gene3D" id="3.40.109.10">
    <property type="entry name" value="NADH Oxidase"/>
    <property type="match status" value="1"/>
</dbReference>
<dbReference type="PANTHER" id="PTHR23026">
    <property type="entry name" value="NADPH NITROREDUCTASE"/>
    <property type="match status" value="1"/>
</dbReference>
<comment type="caution">
    <text evidence="7">The sequence shown here is derived from an EMBL/GenBank/DDBJ whole genome shotgun (WGS) entry which is preliminary data.</text>
</comment>
<keyword evidence="5" id="KW-0732">Signal</keyword>
<evidence type="ECO:0000256" key="1">
    <source>
        <dbReference type="ARBA" id="ARBA00022630"/>
    </source>
</evidence>
<dbReference type="InterPro" id="IPR000415">
    <property type="entry name" value="Nitroreductase-like"/>
</dbReference>
<dbReference type="SUPFAM" id="SSF55469">
    <property type="entry name" value="FMN-dependent nitroreductase-like"/>
    <property type="match status" value="1"/>
</dbReference>
<dbReference type="PANTHER" id="PTHR23026:SF90">
    <property type="entry name" value="IODOTYROSINE DEIODINASE 1"/>
    <property type="match status" value="1"/>
</dbReference>
<reference evidence="7" key="1">
    <citation type="submission" date="2022-01" db="EMBL/GenBank/DDBJ databases">
        <title>Collection of gut derived symbiotic bacterial strains cultured from healthy donors.</title>
        <authorList>
            <person name="Lin H."/>
            <person name="Kohout C."/>
            <person name="Waligurski E."/>
            <person name="Pamer E.G."/>
        </authorList>
    </citation>
    <scope>NUCLEOTIDE SEQUENCE</scope>
    <source>
        <strain evidence="7">DFI.6.55</strain>
    </source>
</reference>
<evidence type="ECO:0000259" key="6">
    <source>
        <dbReference type="Pfam" id="PF00881"/>
    </source>
</evidence>
<dbReference type="InterPro" id="IPR050627">
    <property type="entry name" value="Nitroreductase/BluB"/>
</dbReference>
<keyword evidence="1" id="KW-0285">Flavoprotein</keyword>
<keyword evidence="2" id="KW-0288">FMN</keyword>
<feature type="domain" description="Nitroreductase" evidence="6">
    <location>
        <begin position="57"/>
        <end position="257"/>
    </location>
</feature>
<feature type="region of interest" description="Disordered" evidence="4">
    <location>
        <begin position="141"/>
        <end position="173"/>
    </location>
</feature>
<dbReference type="RefSeq" id="WP_238053474.1">
    <property type="nucleotide sequence ID" value="NZ_JAKNGE010000008.1"/>
</dbReference>
<proteinExistence type="predicted"/>
<evidence type="ECO:0000313" key="8">
    <source>
        <dbReference type="Proteomes" id="UP001299608"/>
    </source>
</evidence>
<evidence type="ECO:0000313" key="7">
    <source>
        <dbReference type="EMBL" id="MCG4745437.1"/>
    </source>
</evidence>
<feature type="chain" id="PRO_5043408729" evidence="5">
    <location>
        <begin position="30"/>
        <end position="289"/>
    </location>
</feature>
<dbReference type="InterPro" id="IPR029479">
    <property type="entry name" value="Nitroreductase"/>
</dbReference>
<evidence type="ECO:0000256" key="5">
    <source>
        <dbReference type="SAM" id="SignalP"/>
    </source>
</evidence>
<feature type="signal peptide" evidence="5">
    <location>
        <begin position="1"/>
        <end position="29"/>
    </location>
</feature>
<evidence type="ECO:0000256" key="4">
    <source>
        <dbReference type="SAM" id="MobiDB-lite"/>
    </source>
</evidence>
<dbReference type="EMBL" id="JAKNGE010000008">
    <property type="protein sequence ID" value="MCG4745437.1"/>
    <property type="molecule type" value="Genomic_DNA"/>
</dbReference>
<organism evidence="7 8">
    <name type="scientific">Enterocloster aldenensis</name>
    <dbReference type="NCBI Taxonomy" id="358742"/>
    <lineage>
        <taxon>Bacteria</taxon>
        <taxon>Bacillati</taxon>
        <taxon>Bacillota</taxon>
        <taxon>Clostridia</taxon>
        <taxon>Lachnospirales</taxon>
        <taxon>Lachnospiraceae</taxon>
        <taxon>Enterocloster</taxon>
    </lineage>
</organism>
<sequence>MMKTKCIPLVAAISALCLMWGCSQSNSQAGHDVSQESPGTVQTENRNAVELVSNITTTQYFTDDKVSNDDIETILMAGINTPSAMNGQPWHFSVITDAALLQQISEDMSSGMRVGRGTPPDGADMPDGKLPEYGELPAYGELPEYGELPDGFDADGDRDSSPPPDTTAGGNHAATGSVLKAGIADAPLVIVVSCSDGSELDAGLACQTMSVAAQLLGYGTKIISSPTLAVNGENQAAYREHLGIPENQAAAAFLLIGMEDTSMDESADAYTSATPRNPLDEMVTYVEGQ</sequence>
<evidence type="ECO:0000256" key="2">
    <source>
        <dbReference type="ARBA" id="ARBA00022643"/>
    </source>
</evidence>
<accession>A0AAW5BVY3</accession>
<gene>
    <name evidence="7" type="ORF">L0N08_08465</name>
</gene>
<dbReference type="Pfam" id="PF00881">
    <property type="entry name" value="Nitroreductase"/>
    <property type="match status" value="1"/>
</dbReference>